<reference evidence="2 3" key="1">
    <citation type="journal article" date="2018" name="Plant J.">
        <title>Genome sequences of Chlorella sorokiniana UTEX 1602 and Micractinium conductrix SAG 241.80: implications to maltose excretion by a green alga.</title>
        <authorList>
            <person name="Arriola M.B."/>
            <person name="Velmurugan N."/>
            <person name="Zhang Y."/>
            <person name="Plunkett M.H."/>
            <person name="Hondzo H."/>
            <person name="Barney B.M."/>
        </authorList>
    </citation>
    <scope>NUCLEOTIDE SEQUENCE [LARGE SCALE GENOMIC DNA]</scope>
    <source>
        <strain evidence="2 3">SAG 241.80</strain>
    </source>
</reference>
<feature type="signal peptide" evidence="1">
    <location>
        <begin position="1"/>
        <end position="24"/>
    </location>
</feature>
<dbReference type="InterPro" id="IPR052798">
    <property type="entry name" value="Giardia_VSA"/>
</dbReference>
<dbReference type="PANTHER" id="PTHR23275">
    <property type="entry name" value="CABRIOLET.-RELATED"/>
    <property type="match status" value="1"/>
</dbReference>
<dbReference type="Proteomes" id="UP000239649">
    <property type="component" value="Unassembled WGS sequence"/>
</dbReference>
<organism evidence="2 3">
    <name type="scientific">Micractinium conductrix</name>
    <dbReference type="NCBI Taxonomy" id="554055"/>
    <lineage>
        <taxon>Eukaryota</taxon>
        <taxon>Viridiplantae</taxon>
        <taxon>Chlorophyta</taxon>
        <taxon>core chlorophytes</taxon>
        <taxon>Trebouxiophyceae</taxon>
        <taxon>Chlorellales</taxon>
        <taxon>Chlorellaceae</taxon>
        <taxon>Chlorella clade</taxon>
        <taxon>Micractinium</taxon>
    </lineage>
</organism>
<dbReference type="InterPro" id="IPR009030">
    <property type="entry name" value="Growth_fac_rcpt_cys_sf"/>
</dbReference>
<protein>
    <submittedName>
        <fullName evidence="2">Extracellular matrix FRAS1</fullName>
    </submittedName>
</protein>
<evidence type="ECO:0000313" key="3">
    <source>
        <dbReference type="Proteomes" id="UP000239649"/>
    </source>
</evidence>
<dbReference type="STRING" id="554055.A0A2P6V809"/>
<dbReference type="PANTHER" id="PTHR23275:SF100">
    <property type="entry name" value="EGF-LIKE DOMAIN-CONTAINING PROTEIN"/>
    <property type="match status" value="1"/>
</dbReference>
<keyword evidence="3" id="KW-1185">Reference proteome</keyword>
<dbReference type="InterPro" id="IPR006212">
    <property type="entry name" value="Furin_repeat"/>
</dbReference>
<evidence type="ECO:0000256" key="1">
    <source>
        <dbReference type="SAM" id="SignalP"/>
    </source>
</evidence>
<dbReference type="OrthoDB" id="408084at2759"/>
<feature type="chain" id="PRO_5015118184" evidence="1">
    <location>
        <begin position="25"/>
        <end position="428"/>
    </location>
</feature>
<dbReference type="AlphaFoldDB" id="A0A2P6V809"/>
<proteinExistence type="predicted"/>
<dbReference type="EMBL" id="LHPF02000021">
    <property type="protein sequence ID" value="PSC70220.1"/>
    <property type="molecule type" value="Genomic_DNA"/>
</dbReference>
<comment type="caution">
    <text evidence="2">The sequence shown here is derived from an EMBL/GenBank/DDBJ whole genome shotgun (WGS) entry which is preliminary data.</text>
</comment>
<accession>A0A2P6V809</accession>
<keyword evidence="1" id="KW-0732">Signal</keyword>
<name>A0A2P6V809_9CHLO</name>
<evidence type="ECO:0000313" key="2">
    <source>
        <dbReference type="EMBL" id="PSC70220.1"/>
    </source>
</evidence>
<dbReference type="SUPFAM" id="SSF57184">
    <property type="entry name" value="Growth factor receptor domain"/>
    <property type="match status" value="3"/>
</dbReference>
<gene>
    <name evidence="2" type="ORF">C2E20_6393</name>
</gene>
<dbReference type="SMART" id="SM00261">
    <property type="entry name" value="FU"/>
    <property type="match status" value="5"/>
</dbReference>
<sequence>MGRPWARAVAFTAILASLTCFVDAQDPCPARKGLNAARKCVPCANPNCWRCASNFKNCIECAYTLGDDNKPLRYLYATTNGTCEKCPNTRTDWRLPGFAACELRDGKGCNAAGHCEICPQGWRKASGKCLQCKVKNCMACPYTRHRCARCAAGFYLTAGGVCAQCLDPLQNNRPSTTCEACNPAKPNVCLKCLPGYGLGDEGACLKCEMSGPNDYDWHCWDCSTNYRTCQPGGCRRGRPDSGAPAAKGNGFVDKTKGKCASCPMGCANCDAGGRCLSCEPGWFVTAAGECSPCKGNEGLIDYNVEYGSSCAECTAADGNRRCAKCIGGLVTNANGTCVPCKAAACKRCADGLTTRCLECNEGYGLVGGACRLCRQPGCAQCDRNPRRCRECITRSWWNGSAWVVPMLDSERRRCHLFRYYDLYPGTPN</sequence>